<dbReference type="Proteomes" id="UP000315215">
    <property type="component" value="Chromosome"/>
</dbReference>
<accession>A0A516KCM4</accession>
<dbReference type="OrthoDB" id="7061841at2"/>
<dbReference type="KEGG" id="aqt:FN924_02115"/>
<dbReference type="InterPro" id="IPR046169">
    <property type="entry name" value="DUF6171"/>
</dbReference>
<dbReference type="AlphaFoldDB" id="A0A516KCM4"/>
<dbReference type="EMBL" id="CP041666">
    <property type="protein sequence ID" value="QDP39107.1"/>
    <property type="molecule type" value="Genomic_DNA"/>
</dbReference>
<proteinExistence type="predicted"/>
<evidence type="ECO:0000313" key="2">
    <source>
        <dbReference type="Proteomes" id="UP000315215"/>
    </source>
</evidence>
<reference evidence="1 2" key="1">
    <citation type="submission" date="2019-07" db="EMBL/GenBank/DDBJ databases">
        <authorList>
            <person name="Li J."/>
        </authorList>
    </citation>
    <scope>NUCLEOTIDE SEQUENCE [LARGE SCALE GENOMIC DNA]</scope>
    <source>
        <strain evidence="1 2">TKL69</strain>
    </source>
</reference>
<name>A0A516KCM4_9BACI</name>
<sequence>MSCKGCSQSVFVSNEYIQKQVEEQLELETNIVDDKVYEKRLTQCKECPSLLYDTTCAHCGCFVLFRAKLAYKTCPYPAGAKW</sequence>
<dbReference type="RefSeq" id="WP_143891857.1">
    <property type="nucleotide sequence ID" value="NZ_CP041666.1"/>
</dbReference>
<evidence type="ECO:0000313" key="1">
    <source>
        <dbReference type="EMBL" id="QDP39107.1"/>
    </source>
</evidence>
<protein>
    <submittedName>
        <fullName evidence="1">Uncharacterized protein</fullName>
    </submittedName>
</protein>
<dbReference type="Pfam" id="PF19668">
    <property type="entry name" value="DUF6171"/>
    <property type="match status" value="1"/>
</dbReference>
<keyword evidence="2" id="KW-1185">Reference proteome</keyword>
<organism evidence="1 2">
    <name type="scientific">Radiobacillus deserti</name>
    <dbReference type="NCBI Taxonomy" id="2594883"/>
    <lineage>
        <taxon>Bacteria</taxon>
        <taxon>Bacillati</taxon>
        <taxon>Bacillota</taxon>
        <taxon>Bacilli</taxon>
        <taxon>Bacillales</taxon>
        <taxon>Bacillaceae</taxon>
        <taxon>Radiobacillus</taxon>
    </lineage>
</organism>
<gene>
    <name evidence="1" type="ORF">FN924_02115</name>
</gene>